<feature type="region of interest" description="Disordered" evidence="1">
    <location>
        <begin position="1"/>
        <end position="126"/>
    </location>
</feature>
<dbReference type="EMBL" id="GBRH01168152">
    <property type="protein sequence ID" value="JAE29744.1"/>
    <property type="molecule type" value="Transcribed_RNA"/>
</dbReference>
<reference evidence="2" key="2">
    <citation type="journal article" date="2015" name="Data Brief">
        <title>Shoot transcriptome of the giant reed, Arundo donax.</title>
        <authorList>
            <person name="Barrero R.A."/>
            <person name="Guerrero F.D."/>
            <person name="Moolhuijzen P."/>
            <person name="Goolsby J.A."/>
            <person name="Tidwell J."/>
            <person name="Bellgard S.E."/>
            <person name="Bellgard M.I."/>
        </authorList>
    </citation>
    <scope>NUCLEOTIDE SEQUENCE</scope>
    <source>
        <tissue evidence="2">Shoot tissue taken approximately 20 cm above the soil surface</tissue>
    </source>
</reference>
<organism evidence="2">
    <name type="scientific">Arundo donax</name>
    <name type="common">Giant reed</name>
    <name type="synonym">Donax arundinaceus</name>
    <dbReference type="NCBI Taxonomy" id="35708"/>
    <lineage>
        <taxon>Eukaryota</taxon>
        <taxon>Viridiplantae</taxon>
        <taxon>Streptophyta</taxon>
        <taxon>Embryophyta</taxon>
        <taxon>Tracheophyta</taxon>
        <taxon>Spermatophyta</taxon>
        <taxon>Magnoliopsida</taxon>
        <taxon>Liliopsida</taxon>
        <taxon>Poales</taxon>
        <taxon>Poaceae</taxon>
        <taxon>PACMAD clade</taxon>
        <taxon>Arundinoideae</taxon>
        <taxon>Arundineae</taxon>
        <taxon>Arundo</taxon>
    </lineage>
</organism>
<sequence>MPRWRGWPTPSATSRGSCSSTRPPRTRRPDAPSTRMPSRPASYSAPTSATTSSPTTPAVAPGVDPSGKRAACSTRSPRRGGTCSPGTRSCQCTPSPAASPMPAPCSAKCPSGTPSPGPSWSSGSTATVALVRPSGRSCTWLAKGWRRRSSRSRTCSRRAPPGRPAELGGRFTPSS</sequence>
<feature type="region of interest" description="Disordered" evidence="1">
    <location>
        <begin position="149"/>
        <end position="175"/>
    </location>
</feature>
<evidence type="ECO:0000256" key="1">
    <source>
        <dbReference type="SAM" id="MobiDB-lite"/>
    </source>
</evidence>
<reference evidence="2" key="1">
    <citation type="submission" date="2014-09" db="EMBL/GenBank/DDBJ databases">
        <authorList>
            <person name="Magalhaes I.L.F."/>
            <person name="Oliveira U."/>
            <person name="Santos F.R."/>
            <person name="Vidigal T.H.D.A."/>
            <person name="Brescovit A.D."/>
            <person name="Santos A.J."/>
        </authorList>
    </citation>
    <scope>NUCLEOTIDE SEQUENCE</scope>
    <source>
        <tissue evidence="2">Shoot tissue taken approximately 20 cm above the soil surface</tissue>
    </source>
</reference>
<feature type="compositionally biased region" description="Low complexity" evidence="1">
    <location>
        <begin position="104"/>
        <end position="126"/>
    </location>
</feature>
<dbReference type="AlphaFoldDB" id="A0A0A9H1S0"/>
<proteinExistence type="predicted"/>
<protein>
    <submittedName>
        <fullName evidence="2">Uncharacterized protein</fullName>
    </submittedName>
</protein>
<feature type="compositionally biased region" description="Low complexity" evidence="1">
    <location>
        <begin position="13"/>
        <end position="23"/>
    </location>
</feature>
<name>A0A0A9H1S0_ARUDO</name>
<feature type="compositionally biased region" description="Low complexity" evidence="1">
    <location>
        <begin position="31"/>
        <end position="61"/>
    </location>
</feature>
<feature type="compositionally biased region" description="Polar residues" evidence="1">
    <location>
        <begin position="84"/>
        <end position="93"/>
    </location>
</feature>
<evidence type="ECO:0000313" key="2">
    <source>
        <dbReference type="EMBL" id="JAE29744.1"/>
    </source>
</evidence>
<accession>A0A0A9H1S0</accession>